<dbReference type="SMART" id="SM00248">
    <property type="entry name" value="ANK"/>
    <property type="match status" value="6"/>
</dbReference>
<dbReference type="Pfam" id="PF12796">
    <property type="entry name" value="Ank_2"/>
    <property type="match status" value="2"/>
</dbReference>
<reference evidence="5" key="1">
    <citation type="submission" date="2025-08" db="UniProtKB">
        <authorList>
            <consortium name="RefSeq"/>
        </authorList>
    </citation>
    <scope>IDENTIFICATION</scope>
</reference>
<evidence type="ECO:0000256" key="2">
    <source>
        <dbReference type="ARBA" id="ARBA00023043"/>
    </source>
</evidence>
<dbReference type="Gene3D" id="1.25.40.20">
    <property type="entry name" value="Ankyrin repeat-containing domain"/>
    <property type="match status" value="1"/>
</dbReference>
<sequence>MEDDIQADCEGYGHGNSRRLHAANMSTKKFNSIEDQEDSALGSLGYVSGDLNSLSIVDFPVVEEEKEQEQQKNNPSFDIVDSFRGLDIVGRAQSQSSQTDSNRCDSGLVEDRPSIDSVERCESNIRKEHWVSPNFSSEQVMDIFRGDEDGDNHLHLSIIHGLPEVTMQVIGLAPDGEWLSQTNNMLQTPLHIAVITRQVAVVRRLMCAGAFVDVQDQMGNTPLHNACRLGFEDVVRTLLTPVRYEETYQNSYDIPLQCIPQDLESKNYEGLTCLHLAAIGGHINVMRLLLFAGANVNAAEGKGGRTVLHLAADWGHIEMMKFLLSRRDIFIDAKTYAGLTPILLAYGRKHEDAVAELFSRGASCTTLLLTEESDGDTSDEEMVDESLYNHRHNAGRGRGFQLTNR</sequence>
<feature type="repeat" description="ANK" evidence="3">
    <location>
        <begin position="269"/>
        <end position="301"/>
    </location>
</feature>
<keyword evidence="1" id="KW-0677">Repeat</keyword>
<feature type="repeat" description="ANK" evidence="3">
    <location>
        <begin position="303"/>
        <end position="326"/>
    </location>
</feature>
<dbReference type="SUPFAM" id="SSF48403">
    <property type="entry name" value="Ankyrin repeat"/>
    <property type="match status" value="1"/>
</dbReference>
<evidence type="ECO:0000313" key="5">
    <source>
        <dbReference type="RefSeq" id="XP_005111546.1"/>
    </source>
</evidence>
<name>A0ABM0K8T1_APLCA</name>
<dbReference type="PROSITE" id="PS50088">
    <property type="entry name" value="ANK_REPEAT"/>
    <property type="match status" value="4"/>
</dbReference>
<dbReference type="PANTHER" id="PTHR46680">
    <property type="entry name" value="NF-KAPPA-B INHIBITOR ALPHA"/>
    <property type="match status" value="1"/>
</dbReference>
<dbReference type="PANTHER" id="PTHR46680:SF3">
    <property type="entry name" value="NF-KAPPA-B INHIBITOR CACTUS"/>
    <property type="match status" value="1"/>
</dbReference>
<dbReference type="PROSITE" id="PS50297">
    <property type="entry name" value="ANK_REP_REGION"/>
    <property type="match status" value="4"/>
</dbReference>
<evidence type="ECO:0000313" key="4">
    <source>
        <dbReference type="Proteomes" id="UP000694888"/>
    </source>
</evidence>
<gene>
    <name evidence="5" type="primary">LOC101847780</name>
</gene>
<evidence type="ECO:0000256" key="1">
    <source>
        <dbReference type="ARBA" id="ARBA00022737"/>
    </source>
</evidence>
<accession>A0ABM0K8T1</accession>
<dbReference type="Proteomes" id="UP000694888">
    <property type="component" value="Unplaced"/>
</dbReference>
<feature type="repeat" description="ANK" evidence="3">
    <location>
        <begin position="185"/>
        <end position="217"/>
    </location>
</feature>
<dbReference type="InterPro" id="IPR036770">
    <property type="entry name" value="Ankyrin_rpt-contain_sf"/>
</dbReference>
<keyword evidence="4" id="KW-1185">Reference proteome</keyword>
<organism evidence="4 5">
    <name type="scientific">Aplysia californica</name>
    <name type="common">California sea hare</name>
    <dbReference type="NCBI Taxonomy" id="6500"/>
    <lineage>
        <taxon>Eukaryota</taxon>
        <taxon>Metazoa</taxon>
        <taxon>Spiralia</taxon>
        <taxon>Lophotrochozoa</taxon>
        <taxon>Mollusca</taxon>
        <taxon>Gastropoda</taxon>
        <taxon>Heterobranchia</taxon>
        <taxon>Euthyneura</taxon>
        <taxon>Tectipleura</taxon>
        <taxon>Aplysiida</taxon>
        <taxon>Aplysioidea</taxon>
        <taxon>Aplysiidae</taxon>
        <taxon>Aplysia</taxon>
    </lineage>
</organism>
<dbReference type="GeneID" id="101847780"/>
<protein>
    <submittedName>
        <fullName evidence="5">NF-kappa-B inhibitor alpha</fullName>
    </submittedName>
</protein>
<keyword evidence="2 3" id="KW-0040">ANK repeat</keyword>
<dbReference type="PRINTS" id="PR01415">
    <property type="entry name" value="ANKYRIN"/>
</dbReference>
<dbReference type="InterPro" id="IPR002110">
    <property type="entry name" value="Ankyrin_rpt"/>
</dbReference>
<feature type="repeat" description="ANK" evidence="3">
    <location>
        <begin position="218"/>
        <end position="239"/>
    </location>
</feature>
<proteinExistence type="predicted"/>
<dbReference type="InterPro" id="IPR051070">
    <property type="entry name" value="NF-kappa-B_inhibitor"/>
</dbReference>
<dbReference type="RefSeq" id="XP_005111546.1">
    <property type="nucleotide sequence ID" value="XM_005111489.3"/>
</dbReference>
<evidence type="ECO:0000256" key="3">
    <source>
        <dbReference type="PROSITE-ProRule" id="PRU00023"/>
    </source>
</evidence>